<sequence length="179" mass="20885">MEDFPIKDVLIEFPEISKEIKAMADADQDMREKGINNPEYWDENIDKNNTNRMKQIIDEIGWPTISKVGKEPSSNAWLLVQHADHDVEFQKYCLSLMQAQPSHEIDSRDIARLTDRICVNTQKPQVYGAQFTQDSSGKFIPREIEDPENVDERRKEMGMDTLADNIELMYTKYKTQKLK</sequence>
<dbReference type="Proteomes" id="UP000179264">
    <property type="component" value="Unassembled WGS sequence"/>
</dbReference>
<evidence type="ECO:0000313" key="2">
    <source>
        <dbReference type="Proteomes" id="UP000179264"/>
    </source>
</evidence>
<dbReference type="AlphaFoldDB" id="A0A1G2T6W5"/>
<evidence type="ECO:0000313" key="1">
    <source>
        <dbReference type="EMBL" id="OHA92912.1"/>
    </source>
</evidence>
<protein>
    <submittedName>
        <fullName evidence="1">Uncharacterized protein</fullName>
    </submittedName>
</protein>
<dbReference type="EMBL" id="MHVL01000032">
    <property type="protein sequence ID" value="OHA92912.1"/>
    <property type="molecule type" value="Genomic_DNA"/>
</dbReference>
<name>A0A1G2T6W5_9BACT</name>
<dbReference type="Pfam" id="PF20329">
    <property type="entry name" value="DUF6624"/>
    <property type="match status" value="1"/>
</dbReference>
<comment type="caution">
    <text evidence="1">The sequence shown here is derived from an EMBL/GenBank/DDBJ whole genome shotgun (WGS) entry which is preliminary data.</text>
</comment>
<dbReference type="InterPro" id="IPR046732">
    <property type="entry name" value="DUF6624"/>
</dbReference>
<proteinExistence type="predicted"/>
<accession>A0A1G2T6W5</accession>
<reference evidence="1 2" key="1">
    <citation type="journal article" date="2016" name="Nat. Commun.">
        <title>Thousands of microbial genomes shed light on interconnected biogeochemical processes in an aquifer system.</title>
        <authorList>
            <person name="Anantharaman K."/>
            <person name="Brown C.T."/>
            <person name="Hug L.A."/>
            <person name="Sharon I."/>
            <person name="Castelle C.J."/>
            <person name="Probst A.J."/>
            <person name="Thomas B.C."/>
            <person name="Singh A."/>
            <person name="Wilkins M.J."/>
            <person name="Karaoz U."/>
            <person name="Brodie E.L."/>
            <person name="Williams K.H."/>
            <person name="Hubbard S.S."/>
            <person name="Banfield J.F."/>
        </authorList>
    </citation>
    <scope>NUCLEOTIDE SEQUENCE [LARGE SCALE GENOMIC DNA]</scope>
</reference>
<organism evidence="1 2">
    <name type="scientific">Candidatus Zambryskibacteria bacterium RIFCSPHIGHO2_02_38_10.5</name>
    <dbReference type="NCBI Taxonomy" id="1802742"/>
    <lineage>
        <taxon>Bacteria</taxon>
        <taxon>Candidatus Zambryskiibacteriota</taxon>
    </lineage>
</organism>
<gene>
    <name evidence="1" type="ORF">A2W58_00145</name>
</gene>